<dbReference type="Gene3D" id="3.30.428.10">
    <property type="entry name" value="HIT-like"/>
    <property type="match status" value="1"/>
</dbReference>
<organism evidence="2 3">
    <name type="scientific">Sphingomonas colocasiae</name>
    <dbReference type="NCBI Taxonomy" id="1848973"/>
    <lineage>
        <taxon>Bacteria</taxon>
        <taxon>Pseudomonadati</taxon>
        <taxon>Pseudomonadota</taxon>
        <taxon>Alphaproteobacteria</taxon>
        <taxon>Sphingomonadales</taxon>
        <taxon>Sphingomonadaceae</taxon>
        <taxon>Sphingomonas</taxon>
    </lineage>
</organism>
<reference evidence="2 3" key="1">
    <citation type="submission" date="2021-08" db="EMBL/GenBank/DDBJ databases">
        <authorList>
            <person name="Tuo L."/>
        </authorList>
    </citation>
    <scope>NUCLEOTIDE SEQUENCE [LARGE SCALE GENOMIC DNA]</scope>
    <source>
        <strain evidence="2 3">JCM 31229</strain>
    </source>
</reference>
<gene>
    <name evidence="2" type="ORF">K7G82_15680</name>
</gene>
<dbReference type="InterPro" id="IPR036265">
    <property type="entry name" value="HIT-like_sf"/>
</dbReference>
<accession>A0ABS7PQX2</accession>
<keyword evidence="1" id="KW-1133">Transmembrane helix</keyword>
<evidence type="ECO:0000256" key="1">
    <source>
        <dbReference type="SAM" id="Phobius"/>
    </source>
</evidence>
<keyword evidence="1" id="KW-0472">Membrane</keyword>
<dbReference type="EMBL" id="JAINVV010000007">
    <property type="protein sequence ID" value="MBY8823745.1"/>
    <property type="molecule type" value="Genomic_DNA"/>
</dbReference>
<comment type="caution">
    <text evidence="2">The sequence shown here is derived from an EMBL/GenBank/DDBJ whole genome shotgun (WGS) entry which is preliminary data.</text>
</comment>
<dbReference type="RefSeq" id="WP_222990855.1">
    <property type="nucleotide sequence ID" value="NZ_JAINVV010000007.1"/>
</dbReference>
<evidence type="ECO:0008006" key="4">
    <source>
        <dbReference type="Google" id="ProtNLM"/>
    </source>
</evidence>
<feature type="transmembrane region" description="Helical" evidence="1">
    <location>
        <begin position="36"/>
        <end position="53"/>
    </location>
</feature>
<dbReference type="SUPFAM" id="SSF54197">
    <property type="entry name" value="HIT-like"/>
    <property type="match status" value="1"/>
</dbReference>
<name>A0ABS7PQX2_9SPHN</name>
<keyword evidence="3" id="KW-1185">Reference proteome</keyword>
<sequence length="221" mass="24020">MTSGIEMASGKQRFAALLSGRGTAVYDRPLLETQDWIVAPTLGAIVPGWLLIIPRRSATNAREWASKSGLSPLEAVREIAAHLSLAMDEIIWFEHGPVSTGTPVGCGLDYAHLHVIVRPPFDFAAFTAGARAGADLTWYEANAVDAYAQMGARSYYIAGSGDIAIVATDVESAGSQFFRRVAASLIGDGETWNYRDHPHNENIEGTIEMFRHLEAARQRDC</sequence>
<dbReference type="Proteomes" id="UP000706039">
    <property type="component" value="Unassembled WGS sequence"/>
</dbReference>
<protein>
    <recommendedName>
        <fullName evidence="4">HIT domain-containing protein</fullName>
    </recommendedName>
</protein>
<proteinExistence type="predicted"/>
<evidence type="ECO:0000313" key="2">
    <source>
        <dbReference type="EMBL" id="MBY8823745.1"/>
    </source>
</evidence>
<evidence type="ECO:0000313" key="3">
    <source>
        <dbReference type="Proteomes" id="UP000706039"/>
    </source>
</evidence>
<keyword evidence="1" id="KW-0812">Transmembrane</keyword>